<proteinExistence type="predicted"/>
<gene>
    <name evidence="1" type="ORF">MBAV_003060</name>
</gene>
<keyword evidence="2" id="KW-1185">Reference proteome</keyword>
<dbReference type="EMBL" id="LACI01001314">
    <property type="protein sequence ID" value="KJU84744.1"/>
    <property type="molecule type" value="Genomic_DNA"/>
</dbReference>
<protein>
    <submittedName>
        <fullName evidence="1">Uncharacterized protein</fullName>
    </submittedName>
</protein>
<dbReference type="Proteomes" id="UP000033423">
    <property type="component" value="Unassembled WGS sequence"/>
</dbReference>
<evidence type="ECO:0000313" key="1">
    <source>
        <dbReference type="EMBL" id="KJU84744.1"/>
    </source>
</evidence>
<name>A0A0F3GS25_9BACT</name>
<evidence type="ECO:0000313" key="2">
    <source>
        <dbReference type="Proteomes" id="UP000033423"/>
    </source>
</evidence>
<accession>A0A0F3GS25</accession>
<organism evidence="1 2">
    <name type="scientific">Candidatus Magnetobacterium bavaricum</name>
    <dbReference type="NCBI Taxonomy" id="29290"/>
    <lineage>
        <taxon>Bacteria</taxon>
        <taxon>Pseudomonadati</taxon>
        <taxon>Nitrospirota</taxon>
        <taxon>Thermodesulfovibrionia</taxon>
        <taxon>Thermodesulfovibrionales</taxon>
        <taxon>Candidatus Magnetobacteriaceae</taxon>
        <taxon>Candidatus Magnetobacterium</taxon>
    </lineage>
</organism>
<sequence>MKTPNVTHLLVFELRALIAHVRQAFFIIFAARIERTCSTSALGRPKSWNTLPLPRINSISSFIVGPPSIVLSVHG</sequence>
<comment type="caution">
    <text evidence="1">The sequence shown here is derived from an EMBL/GenBank/DDBJ whole genome shotgun (WGS) entry which is preliminary data.</text>
</comment>
<reference evidence="1 2" key="1">
    <citation type="submission" date="2015-02" db="EMBL/GenBank/DDBJ databases">
        <title>Single-cell genomics of uncultivated deep-branching MTB reveals a conserved set of magnetosome genes.</title>
        <authorList>
            <person name="Kolinko S."/>
            <person name="Richter M."/>
            <person name="Glockner F.O."/>
            <person name="Brachmann A."/>
            <person name="Schuler D."/>
        </authorList>
    </citation>
    <scope>NUCLEOTIDE SEQUENCE [LARGE SCALE GENOMIC DNA]</scope>
    <source>
        <strain evidence="1">TM-1</strain>
    </source>
</reference>
<dbReference type="AlphaFoldDB" id="A0A0F3GS25"/>